<comment type="similarity">
    <text evidence="1">Belongs to the MDM20/NAA25 family.</text>
</comment>
<proteinExistence type="inferred from homology"/>
<evidence type="ECO:0000256" key="2">
    <source>
        <dbReference type="PROSITE-ProRule" id="PRU00339"/>
    </source>
</evidence>
<dbReference type="EMBL" id="LR746269">
    <property type="protein sequence ID" value="CAA7398214.1"/>
    <property type="molecule type" value="Genomic_DNA"/>
</dbReference>
<dbReference type="PANTHER" id="PTHR22767">
    <property type="entry name" value="N-TERMINAL ACETYLTRANSFERASE-RELATED"/>
    <property type="match status" value="1"/>
</dbReference>
<evidence type="ECO:0000256" key="1">
    <source>
        <dbReference type="ARBA" id="ARBA00006298"/>
    </source>
</evidence>
<dbReference type="GO" id="GO:0031416">
    <property type="term" value="C:NatB complex"/>
    <property type="evidence" value="ECO:0007669"/>
    <property type="project" value="TreeGrafter"/>
</dbReference>
<dbReference type="OrthoDB" id="1874341at2759"/>
<dbReference type="PROSITE" id="PS50005">
    <property type="entry name" value="TPR"/>
    <property type="match status" value="1"/>
</dbReference>
<dbReference type="InterPro" id="IPR019734">
    <property type="entry name" value="TPR_rpt"/>
</dbReference>
<organism evidence="3 4">
    <name type="scientific">Spirodela intermedia</name>
    <name type="common">Intermediate duckweed</name>
    <dbReference type="NCBI Taxonomy" id="51605"/>
    <lineage>
        <taxon>Eukaryota</taxon>
        <taxon>Viridiplantae</taxon>
        <taxon>Streptophyta</taxon>
        <taxon>Embryophyta</taxon>
        <taxon>Tracheophyta</taxon>
        <taxon>Spermatophyta</taxon>
        <taxon>Magnoliopsida</taxon>
        <taxon>Liliopsida</taxon>
        <taxon>Araceae</taxon>
        <taxon>Lemnoideae</taxon>
        <taxon>Spirodela</taxon>
    </lineage>
</organism>
<name>A0A7I8KM52_SPIIN</name>
<dbReference type="SUPFAM" id="SSF48452">
    <property type="entry name" value="TPR-like"/>
    <property type="match status" value="2"/>
</dbReference>
<accession>A0A7I8KM52</accession>
<dbReference type="InterPro" id="IPR019183">
    <property type="entry name" value="NAA25_NatB_aux_su"/>
</dbReference>
<dbReference type="Gene3D" id="1.25.40.1040">
    <property type="match status" value="1"/>
</dbReference>
<keyword evidence="2" id="KW-0802">TPR repeat</keyword>
<reference evidence="3" key="1">
    <citation type="submission" date="2020-02" db="EMBL/GenBank/DDBJ databases">
        <authorList>
            <person name="Scholz U."/>
            <person name="Mascher M."/>
            <person name="Fiebig A."/>
        </authorList>
    </citation>
    <scope>NUCLEOTIDE SEQUENCE</scope>
</reference>
<dbReference type="Proteomes" id="UP000663760">
    <property type="component" value="Chromosome 6"/>
</dbReference>
<gene>
    <name evidence="3" type="ORF">SI8410_06008879</name>
</gene>
<keyword evidence="4" id="KW-1185">Reference proteome</keyword>
<dbReference type="InterPro" id="IPR011990">
    <property type="entry name" value="TPR-like_helical_dom_sf"/>
</dbReference>
<dbReference type="AlphaFoldDB" id="A0A7I8KM52"/>
<dbReference type="Pfam" id="PF09797">
    <property type="entry name" value="NatB_MDM20"/>
    <property type="match status" value="1"/>
</dbReference>
<dbReference type="PANTHER" id="PTHR22767:SF3">
    <property type="entry name" value="N-ALPHA-ACETYLTRANSFERASE 25, NATB AUXILIARY SUBUNIT"/>
    <property type="match status" value="1"/>
</dbReference>
<evidence type="ECO:0000313" key="3">
    <source>
        <dbReference type="EMBL" id="CAA7398214.1"/>
    </source>
</evidence>
<evidence type="ECO:0000313" key="4">
    <source>
        <dbReference type="Proteomes" id="UP000663760"/>
    </source>
</evidence>
<feature type="repeat" description="TPR" evidence="2">
    <location>
        <begin position="208"/>
        <end position="241"/>
    </location>
</feature>
<protein>
    <submittedName>
        <fullName evidence="3">Uncharacterized protein</fullName>
    </submittedName>
</protein>
<sequence>MASKLGLAGGIPERRVRPIWDAVDSRQYKAALKLCTALLPKYPNSPYALHLTNGPSTTQSLSVPFSICSIFIKVHVLAVDLATSCYEHACGKYTNNLELMMGLFNCYVREYSYVKQQQIAIKMYKTVGEERFLLWAVCSIQLQVSCSDAGDKLLPLAEALLKKHAATYGLHEPEALLVYISILEQQAKYGAALEVLSGSLGSLLPIEVDKYRIQGRLLARAGDYVAAVDIFRKVLELCPDDWESFLHYLACLLEEQDMSSLTETITGPVGFKGTDVRKHCHFPEDLFEERVSSALSFVQKLQREVDGDSVRCPYLADIEIEKRRRLYGRADNGRLMHALLEYFCRFSHLSCFASDVEIFLDVLTHEERKELLEKFMKIIDSLSVTPLQTLGQAVTIFRIKELFGLTFKLTVSELKDASLHLVDMYCKKLYFSKDLDPQENVHGEEFLSMASNALVQLFWRTGHRGYLLEAIMVLEFGLTIRRHVWQYKILLLHLYSYLGALPLAYERYGALEIKNILLETVSHHILPQMLKSSLWPELSVLMREYLKFMDDYMREAADLTFVAYRHRNYSKAVEFVLFKEKLQNSAQYLTVKIETSILQLKQKADNLEEVESTLENSGFGVKLLQLSCEEKLKSLTFNEDLGSRPWWSPSPEVNLLLEPCDGNYCPSKKSAGDKQAIDREAIKRRSLLPRLLYLSIQAATSASFKENADANGSSHGDDKEHNSSELESLLEQYSATLGYPSFREAAKAIAAVSEDQSSPSLEQVLASEVPSWLTFAVFLNAQNLCRRSPQEEFIGGGVTWTTVDNLIRKCVRESLALASSEEATSPLTCPAFDLPLLVQLITEACSWHALIIQACLRSLLPSSGKKKKKTGAVDPPTATSASRAIPLRASIDSLSAAVDEIRRWLELQLSAPLDDSVDALLALVRGGGPVGPGPVFQLVEEFASGGDPEAGERISRALRSWDSADVLRKFVQGRRKALTEFHQMCGLKLRFLDSLRASVQGL</sequence>